<dbReference type="Pfam" id="PF23788">
    <property type="entry name" value="EDRF1_N"/>
    <property type="match status" value="1"/>
</dbReference>
<dbReference type="SUPFAM" id="SSF48452">
    <property type="entry name" value="TPR-like"/>
    <property type="match status" value="1"/>
</dbReference>
<protein>
    <recommendedName>
        <fullName evidence="1">EDRF1 N-terminal domain-containing protein</fullName>
    </recommendedName>
</protein>
<proteinExistence type="predicted"/>
<keyword evidence="3" id="KW-1185">Reference proteome</keyword>
<evidence type="ECO:0000259" key="1">
    <source>
        <dbReference type="Pfam" id="PF23788"/>
    </source>
</evidence>
<dbReference type="AlphaFoldDB" id="R0IQU2"/>
<reference evidence="3" key="1">
    <citation type="journal article" date="2013" name="Nat. Genet.">
        <title>The Capsella rubella genome and the genomic consequences of rapid mating system evolution.</title>
        <authorList>
            <person name="Slotte T."/>
            <person name="Hazzouri K.M."/>
            <person name="Agren J.A."/>
            <person name="Koenig D."/>
            <person name="Maumus F."/>
            <person name="Guo Y.L."/>
            <person name="Steige K."/>
            <person name="Platts A.E."/>
            <person name="Escobar J.S."/>
            <person name="Newman L.K."/>
            <person name="Wang W."/>
            <person name="Mandakova T."/>
            <person name="Vello E."/>
            <person name="Smith L.M."/>
            <person name="Henz S.R."/>
            <person name="Steffen J."/>
            <person name="Takuno S."/>
            <person name="Brandvain Y."/>
            <person name="Coop G."/>
            <person name="Andolfatto P."/>
            <person name="Hu T.T."/>
            <person name="Blanchette M."/>
            <person name="Clark R.M."/>
            <person name="Quesneville H."/>
            <person name="Nordborg M."/>
            <person name="Gaut B.S."/>
            <person name="Lysak M.A."/>
            <person name="Jenkins J."/>
            <person name="Grimwood J."/>
            <person name="Chapman J."/>
            <person name="Prochnik S."/>
            <person name="Shu S."/>
            <person name="Rokhsar D."/>
            <person name="Schmutz J."/>
            <person name="Weigel D."/>
            <person name="Wright S.I."/>
        </authorList>
    </citation>
    <scope>NUCLEOTIDE SEQUENCE [LARGE SCALE GENOMIC DNA]</scope>
    <source>
        <strain evidence="3">cv. Monte Gargano</strain>
    </source>
</reference>
<dbReference type="InterPro" id="IPR056582">
    <property type="entry name" value="EDRF1_N"/>
</dbReference>
<sequence>MRPTCVGQMKIAAPVGGEDRERAGDLTEESLSEIDVIAPIKILQQILKTPHSKSRVSIAVQRSGYTVVLNPGPGVQESEKLIGKRKNVLGVSFQNYAEASLGLSPVRQQVSTLSWLKAWLDNVMASVPELAICNHLNGVVQGYELLPDGISGVVDPNVVQQNCLAVLRFLQSNCKEDPGVYWLYKAAGEDVIQLFDLSTISKNHSSSASSFPLVVRACAHEQFARFILNNEEEFDLTAEANNVQRKFKVADLEEESLDRVMNSTSGSSHGIGPDRAPLTTAISVSLQRAAVHHVIQAIKSLMVTRQLISSEEEVEWLPTSSLDRKLWSLVMLLGESYLSLGEAYLEDGQLPQALNIVELACSIFGSMPYKFEERLFASALYTSFSRLTTFKTPGLSTTQGELVNEPVLSTTQEFTSFREVSSVRIFWATVWLIVGEIHVSLFENKLKKKYIPEGSEVAKKEEMPSEIVEEVEKLKKKLTAHSKKCNLCLLVNCTCGSQSKKSRGRGKPGSSGIFKFLTTSRKDDPESHLLAALECYQQTQRALFPSDGKDLQSLSKKKALVWNEIGQYLNDIKKYAEAEKAMTNSIEGFKEIGEYEGVICTIVNLGFIRQEQAGEKKSTLAQLQEQLVQEQLATRIGLTRGKDKGIRQRTAEKAYKEALEATTLDYVTSLGYFLTAERELGLSTEKGIPISEEMRTQVYIQLGHAYRILGVHLEAAGTTAVAPHVLESNSYSSYDSSPGRLSDISAFRGARDSFKILGEVGKALYASTSKELASCHHKYCLEFLESMDIEKAKEHALLADENYQRSVDGVGPENNPAEFLEILFEDSDMSFQFKEQSNFFQMLELDLSRFLEGRHISKEDEKELKEELLLKFWARLRNTLRILLTEYSKSSAGGANKSGTLKEMYSASLKATSLSDLNGMHALWTARS</sequence>
<dbReference type="PANTHER" id="PTHR15000:SF1">
    <property type="entry name" value="ERYTHROID DIFFERENTIATION-RELATED FACTOR 1"/>
    <property type="match status" value="1"/>
</dbReference>
<dbReference type="GO" id="GO:0045893">
    <property type="term" value="P:positive regulation of DNA-templated transcription"/>
    <property type="evidence" value="ECO:0007669"/>
    <property type="project" value="TreeGrafter"/>
</dbReference>
<dbReference type="OrthoDB" id="419432at2759"/>
<name>R0IQU2_9BRAS</name>
<organism evidence="2 3">
    <name type="scientific">Capsella rubella</name>
    <dbReference type="NCBI Taxonomy" id="81985"/>
    <lineage>
        <taxon>Eukaryota</taxon>
        <taxon>Viridiplantae</taxon>
        <taxon>Streptophyta</taxon>
        <taxon>Embryophyta</taxon>
        <taxon>Tracheophyta</taxon>
        <taxon>Spermatophyta</taxon>
        <taxon>Magnoliopsida</taxon>
        <taxon>eudicotyledons</taxon>
        <taxon>Gunneridae</taxon>
        <taxon>Pentapetalae</taxon>
        <taxon>rosids</taxon>
        <taxon>malvids</taxon>
        <taxon>Brassicales</taxon>
        <taxon>Brassicaceae</taxon>
        <taxon>Camelineae</taxon>
        <taxon>Capsella</taxon>
    </lineage>
</organism>
<evidence type="ECO:0000313" key="3">
    <source>
        <dbReference type="Proteomes" id="UP000029121"/>
    </source>
</evidence>
<evidence type="ECO:0000313" key="2">
    <source>
        <dbReference type="EMBL" id="EOA39608.1"/>
    </source>
</evidence>
<feature type="domain" description="EDRF1 N-terminal" evidence="1">
    <location>
        <begin position="94"/>
        <end position="206"/>
    </location>
</feature>
<dbReference type="Proteomes" id="UP000029121">
    <property type="component" value="Unassembled WGS sequence"/>
</dbReference>
<dbReference type="PANTHER" id="PTHR15000">
    <property type="entry name" value="ERYTHROID DIFFERENTIATION-RELATED FACTOR 1"/>
    <property type="match status" value="1"/>
</dbReference>
<dbReference type="InterPro" id="IPR011990">
    <property type="entry name" value="TPR-like_helical_dom_sf"/>
</dbReference>
<dbReference type="eggNOG" id="ENOG502QTNC">
    <property type="taxonomic scope" value="Eukaryota"/>
</dbReference>
<gene>
    <name evidence="2" type="ORF">CARUB_v10008236mg</name>
</gene>
<dbReference type="EMBL" id="KB870805">
    <property type="protein sequence ID" value="EOA39608.1"/>
    <property type="molecule type" value="Genomic_DNA"/>
</dbReference>
<accession>R0IQU2</accession>